<dbReference type="EMBL" id="JACHVY010000001">
    <property type="protein sequence ID" value="MBB2900548.1"/>
    <property type="molecule type" value="Genomic_DNA"/>
</dbReference>
<dbReference type="Proteomes" id="UP000533269">
    <property type="component" value="Unassembled WGS sequence"/>
</dbReference>
<reference evidence="1 2" key="2">
    <citation type="submission" date="2020-08" db="EMBL/GenBank/DDBJ databases">
        <authorList>
            <person name="Partida-Martinez L."/>
            <person name="Huntemann M."/>
            <person name="Clum A."/>
            <person name="Wang J."/>
            <person name="Palaniappan K."/>
            <person name="Ritter S."/>
            <person name="Chen I.-M."/>
            <person name="Stamatis D."/>
            <person name="Reddy T."/>
            <person name="O'Malley R."/>
            <person name="Daum C."/>
            <person name="Shapiro N."/>
            <person name="Ivanova N."/>
            <person name="Kyrpides N."/>
            <person name="Woyke T."/>
        </authorList>
    </citation>
    <scope>NUCLEOTIDE SEQUENCE [LARGE SCALE GENOMIC DNA]</scope>
    <source>
        <strain evidence="1 2">AS2.23</strain>
    </source>
</reference>
<evidence type="ECO:0000313" key="1">
    <source>
        <dbReference type="EMBL" id="MBB2900548.1"/>
    </source>
</evidence>
<evidence type="ECO:0000313" key="2">
    <source>
        <dbReference type="Proteomes" id="UP000533269"/>
    </source>
</evidence>
<dbReference type="RefSeq" id="WP_157873524.1">
    <property type="nucleotide sequence ID" value="NZ_JACHVY010000001.1"/>
</dbReference>
<sequence>MSGGQLRRNGQRPLGAVFREALGGERPAVRHCWVRAADGSAADWPGVVVAWVRGPDGWRGRVVYVVPGPEPVVVEAWVEAGNLRAAGPTG</sequence>
<dbReference type="AlphaFoldDB" id="A0A7W4TKF1"/>
<comment type="caution">
    <text evidence="1">The sequence shown here is derived from an EMBL/GenBank/DDBJ whole genome shotgun (WGS) entry which is preliminary data.</text>
</comment>
<protein>
    <submittedName>
        <fullName evidence="1">Uncharacterized protein</fullName>
    </submittedName>
</protein>
<reference evidence="1 2" key="1">
    <citation type="submission" date="2020-08" db="EMBL/GenBank/DDBJ databases">
        <title>The Agave Microbiome: Exploring the role of microbial communities in plant adaptations to desert environments.</title>
        <authorList>
            <person name="Partida-Martinez L.P."/>
        </authorList>
    </citation>
    <scope>NUCLEOTIDE SEQUENCE [LARGE SCALE GENOMIC DNA]</scope>
    <source>
        <strain evidence="1 2">AS2.23</strain>
    </source>
</reference>
<proteinExistence type="predicted"/>
<name>A0A7W4TKF1_KINRA</name>
<gene>
    <name evidence="1" type="ORF">FHR75_001336</name>
</gene>
<accession>A0A7W4TKF1</accession>
<organism evidence="1 2">
    <name type="scientific">Kineococcus radiotolerans</name>
    <dbReference type="NCBI Taxonomy" id="131568"/>
    <lineage>
        <taxon>Bacteria</taxon>
        <taxon>Bacillati</taxon>
        <taxon>Actinomycetota</taxon>
        <taxon>Actinomycetes</taxon>
        <taxon>Kineosporiales</taxon>
        <taxon>Kineosporiaceae</taxon>
        <taxon>Kineococcus</taxon>
    </lineage>
</organism>